<dbReference type="GO" id="GO:0008168">
    <property type="term" value="F:methyltransferase activity"/>
    <property type="evidence" value="ECO:0007669"/>
    <property type="project" value="UniProtKB-KW"/>
</dbReference>
<dbReference type="EMBL" id="JAFNJU010000015">
    <property type="protein sequence ID" value="MBO1266231.1"/>
    <property type="molecule type" value="Genomic_DNA"/>
</dbReference>
<keyword evidence="3" id="KW-0489">Methyltransferase</keyword>
<keyword evidence="1" id="KW-0808">Transferase</keyword>
<comment type="caution">
    <text evidence="3">The sequence shown here is derived from an EMBL/GenBank/DDBJ whole genome shotgun (WGS) entry which is preliminary data.</text>
</comment>
<accession>A0A939HE24</accession>
<dbReference type="Pfam" id="PF13649">
    <property type="entry name" value="Methyltransf_25"/>
    <property type="match status" value="1"/>
</dbReference>
<dbReference type="CDD" id="cd02440">
    <property type="entry name" value="AdoMet_MTases"/>
    <property type="match status" value="1"/>
</dbReference>
<evidence type="ECO:0000313" key="3">
    <source>
        <dbReference type="EMBL" id="MBO1266231.1"/>
    </source>
</evidence>
<evidence type="ECO:0000259" key="2">
    <source>
        <dbReference type="Pfam" id="PF13649"/>
    </source>
</evidence>
<name>A0A939HE24_9CLOT</name>
<organism evidence="3 4">
    <name type="scientific">Proteiniclasticum aestuarii</name>
    <dbReference type="NCBI Taxonomy" id="2817862"/>
    <lineage>
        <taxon>Bacteria</taxon>
        <taxon>Bacillati</taxon>
        <taxon>Bacillota</taxon>
        <taxon>Clostridia</taxon>
        <taxon>Eubacteriales</taxon>
        <taxon>Clostridiaceae</taxon>
        <taxon>Proteiniclasticum</taxon>
    </lineage>
</organism>
<reference evidence="3" key="1">
    <citation type="submission" date="2021-03" db="EMBL/GenBank/DDBJ databases">
        <title>Proteiniclasticum marinus sp. nov., isolated from tidal flat sediment.</title>
        <authorList>
            <person name="Namirimu T."/>
            <person name="Yang J.-A."/>
            <person name="Yang S.-H."/>
            <person name="Kim Y.-J."/>
            <person name="Kwon K.K."/>
        </authorList>
    </citation>
    <scope>NUCLEOTIDE SEQUENCE</scope>
    <source>
        <strain evidence="3">SCR006</strain>
    </source>
</reference>
<keyword evidence="4" id="KW-1185">Reference proteome</keyword>
<dbReference type="GO" id="GO:0032259">
    <property type="term" value="P:methylation"/>
    <property type="evidence" value="ECO:0007669"/>
    <property type="project" value="UniProtKB-KW"/>
</dbReference>
<dbReference type="AlphaFoldDB" id="A0A939HE24"/>
<dbReference type="SUPFAM" id="SSF53335">
    <property type="entry name" value="S-adenosyl-L-methionine-dependent methyltransferases"/>
    <property type="match status" value="1"/>
</dbReference>
<sequence>MKFYEILVKYYDDIFPENQNTYSFLREGLEPGDKVLDVACGTGSYTIHLIRDGIAACGLDLEEAMIEKADKKAAREGVSPDFVVSDMLNIELVSDGGLRRIYIIGNSLVHLKSKDEVRAFLKSAYDLLSDEGDLIIQIINYERILSQGIDHLPTIQVPEKGIQFERNYSYDPSSSTIEFASILSTQDESRESSVYLLPLLKDELVTELTKTGFKEIEVYGNFSKDPFTEDSVPLVLKAKKNT</sequence>
<dbReference type="Gene3D" id="3.40.50.150">
    <property type="entry name" value="Vaccinia Virus protein VP39"/>
    <property type="match status" value="1"/>
</dbReference>
<evidence type="ECO:0000256" key="1">
    <source>
        <dbReference type="ARBA" id="ARBA00022679"/>
    </source>
</evidence>
<evidence type="ECO:0000313" key="4">
    <source>
        <dbReference type="Proteomes" id="UP000664218"/>
    </source>
</evidence>
<gene>
    <name evidence="3" type="ORF">J3A84_14435</name>
</gene>
<proteinExistence type="predicted"/>
<dbReference type="RefSeq" id="WP_207600758.1">
    <property type="nucleotide sequence ID" value="NZ_JAFNJU010000015.1"/>
</dbReference>
<dbReference type="Proteomes" id="UP000664218">
    <property type="component" value="Unassembled WGS sequence"/>
</dbReference>
<dbReference type="InterPro" id="IPR029063">
    <property type="entry name" value="SAM-dependent_MTases_sf"/>
</dbReference>
<dbReference type="PANTHER" id="PTHR43861">
    <property type="entry name" value="TRANS-ACONITATE 2-METHYLTRANSFERASE-RELATED"/>
    <property type="match status" value="1"/>
</dbReference>
<dbReference type="Gene3D" id="2.20.25.110">
    <property type="entry name" value="S-adenosyl-L-methionine-dependent methyltransferases"/>
    <property type="match status" value="1"/>
</dbReference>
<dbReference type="InterPro" id="IPR041698">
    <property type="entry name" value="Methyltransf_25"/>
</dbReference>
<feature type="domain" description="Methyltransferase" evidence="2">
    <location>
        <begin position="35"/>
        <end position="132"/>
    </location>
</feature>
<protein>
    <submittedName>
        <fullName evidence="3">Class I SAM-dependent methyltransferase</fullName>
    </submittedName>
</protein>